<evidence type="ECO:0000313" key="3">
    <source>
        <dbReference type="Proteomes" id="UP001071230"/>
    </source>
</evidence>
<dbReference type="Pfam" id="PF12643">
    <property type="entry name" value="MazG-like"/>
    <property type="match status" value="1"/>
</dbReference>
<reference evidence="1" key="2">
    <citation type="submission" date="2020-01" db="EMBL/GenBank/DDBJ databases">
        <authorList>
            <person name="Hornung B."/>
        </authorList>
    </citation>
    <scope>NUCLEOTIDE SEQUENCE</scope>
    <source>
        <strain evidence="1">PacBioINE</strain>
    </source>
</reference>
<dbReference type="Proteomes" id="UP001071230">
    <property type="component" value="Unassembled WGS sequence"/>
</dbReference>
<reference evidence="2" key="1">
    <citation type="submission" date="2014-11" db="EMBL/GenBank/DDBJ databases">
        <authorList>
            <person name="Hornung B.V."/>
        </authorList>
    </citation>
    <scope>NUCLEOTIDE SEQUENCE</scope>
    <source>
        <strain evidence="2">INE</strain>
    </source>
</reference>
<dbReference type="Proteomes" id="UP000836597">
    <property type="component" value="Chromosome"/>
</dbReference>
<dbReference type="KEGG" id="aacx:DEACI_0415"/>
<evidence type="ECO:0000313" key="2">
    <source>
        <dbReference type="EMBL" id="CEJ07353.1"/>
    </source>
</evidence>
<dbReference type="GO" id="GO:0047840">
    <property type="term" value="F:dCTP diphosphatase activity"/>
    <property type="evidence" value="ECO:0007669"/>
    <property type="project" value="UniProtKB-EC"/>
</dbReference>
<dbReference type="EMBL" id="CDGJ01000052">
    <property type="protein sequence ID" value="CEJ07353.1"/>
    <property type="molecule type" value="Genomic_DNA"/>
</dbReference>
<gene>
    <name evidence="1" type="ORF">DEACI_0415</name>
    <name evidence="2" type="ORF">DEACI_1816</name>
</gene>
<proteinExistence type="predicted"/>
<name>A0A8S0XUV9_9FIRM</name>
<organism evidence="1">
    <name type="scientific">Acididesulfobacillus acetoxydans</name>
    <dbReference type="NCBI Taxonomy" id="1561005"/>
    <lineage>
        <taxon>Bacteria</taxon>
        <taxon>Bacillati</taxon>
        <taxon>Bacillota</taxon>
        <taxon>Clostridia</taxon>
        <taxon>Eubacteriales</taxon>
        <taxon>Peptococcaceae</taxon>
        <taxon>Acididesulfobacillus</taxon>
    </lineage>
</organism>
<evidence type="ECO:0000313" key="1">
    <source>
        <dbReference type="EMBL" id="CAA7599787.1"/>
    </source>
</evidence>
<accession>A0A8S0XUV9</accession>
<keyword evidence="3" id="KW-1185">Reference proteome</keyword>
<dbReference type="EC" id="3.6.1.12" evidence="1"/>
<dbReference type="RefSeq" id="WP_240983551.1">
    <property type="nucleotide sequence ID" value="NZ_CDGJ01000052.1"/>
</dbReference>
<dbReference type="GO" id="GO:0009143">
    <property type="term" value="P:nucleoside triphosphate catabolic process"/>
    <property type="evidence" value="ECO:0007669"/>
    <property type="project" value="InterPro"/>
</dbReference>
<sequence length="105" mass="11969">MAVESVEVDVVKGMKAIDELKVELLKALWQLQQGALAGSETETLEALSDLVGLSYLLTRRLGYDFARLDRVLLQRLEAWRKTDKAEFEERWGDVSLLLDYLAPEE</sequence>
<dbReference type="EMBL" id="LR746496">
    <property type="protein sequence ID" value="CAA7599787.1"/>
    <property type="molecule type" value="Genomic_DNA"/>
</dbReference>
<keyword evidence="1" id="KW-0378">Hydrolase</keyword>
<protein>
    <submittedName>
        <fullName evidence="2">MazG-like family</fullName>
    </submittedName>
    <submittedName>
        <fullName evidence="1">dCTP diphosphatase</fullName>
        <ecNumber evidence="1">3.6.1.12</ecNumber>
    </submittedName>
</protein>
<dbReference type="InterPro" id="IPR025984">
    <property type="entry name" value="DCTPP"/>
</dbReference>
<dbReference type="AlphaFoldDB" id="A0A8S0XUV9"/>